<evidence type="ECO:0000256" key="4">
    <source>
        <dbReference type="ARBA" id="ARBA00022729"/>
    </source>
</evidence>
<dbReference type="PANTHER" id="PTHR18821">
    <property type="entry name" value="PROKINETICIN"/>
    <property type="match status" value="1"/>
</dbReference>
<keyword evidence="9" id="KW-1185">Reference proteome</keyword>
<keyword evidence="4 6" id="KW-0732">Signal</keyword>
<feature type="signal peptide" evidence="6">
    <location>
        <begin position="1"/>
        <end position="30"/>
    </location>
</feature>
<feature type="chain" id="PRO_5018154770" description="Prokineticin domain-containing protein" evidence="6">
    <location>
        <begin position="31"/>
        <end position="195"/>
    </location>
</feature>
<dbReference type="EMBL" id="QRBI01000151">
    <property type="protein sequence ID" value="RMB99020.1"/>
    <property type="molecule type" value="Genomic_DNA"/>
</dbReference>
<dbReference type="Gene3D" id="2.10.80.10">
    <property type="entry name" value="Lipase, subunit A"/>
    <property type="match status" value="1"/>
</dbReference>
<name>A0A3M0JFD1_HIRRU</name>
<protein>
    <recommendedName>
        <fullName evidence="7">Prokineticin domain-containing protein</fullName>
    </recommendedName>
</protein>
<sequence>MRSLRGAPRALPPLLVLLVLLALLPAAGHGAVITGACERDQQCGGGMCCAVSLWIRSLRMCTPMGNLGDECHPLSHRDRSKAGTTMAMAPRGHPEEPGDNWRGWLAVLVLGNFWFPSQQLDGDGLMPLAIPSGISRLGLRQGQREINWLKVIVVFEKIRENNACLYGERFKSAEQHFPVDVYQFWTTLYRNTQQM</sequence>
<evidence type="ECO:0000313" key="9">
    <source>
        <dbReference type="Proteomes" id="UP000269221"/>
    </source>
</evidence>
<dbReference type="AlphaFoldDB" id="A0A3M0JFD1"/>
<evidence type="ECO:0000256" key="5">
    <source>
        <dbReference type="ARBA" id="ARBA00023157"/>
    </source>
</evidence>
<evidence type="ECO:0000256" key="6">
    <source>
        <dbReference type="SAM" id="SignalP"/>
    </source>
</evidence>
<evidence type="ECO:0000259" key="7">
    <source>
        <dbReference type="Pfam" id="PF06607"/>
    </source>
</evidence>
<evidence type="ECO:0000256" key="2">
    <source>
        <dbReference type="ARBA" id="ARBA00006999"/>
    </source>
</evidence>
<dbReference type="InterPro" id="IPR009523">
    <property type="entry name" value="Prokineticin"/>
</dbReference>
<dbReference type="GO" id="GO:0001935">
    <property type="term" value="P:endothelial cell proliferation"/>
    <property type="evidence" value="ECO:0007669"/>
    <property type="project" value="TreeGrafter"/>
</dbReference>
<proteinExistence type="inferred from homology"/>
<evidence type="ECO:0000313" key="8">
    <source>
        <dbReference type="EMBL" id="RMB99020.1"/>
    </source>
</evidence>
<dbReference type="PANTHER" id="PTHR18821:SF8">
    <property type="entry name" value="PROKINETICIN-2"/>
    <property type="match status" value="1"/>
</dbReference>
<reference evidence="8 9" key="1">
    <citation type="submission" date="2018-07" db="EMBL/GenBank/DDBJ databases">
        <title>A high quality draft genome assembly of the barn swallow (H. rustica rustica).</title>
        <authorList>
            <person name="Formenti G."/>
            <person name="Chiara M."/>
            <person name="Poveda L."/>
            <person name="Francoijs K.-J."/>
            <person name="Bonisoli-Alquati A."/>
            <person name="Canova L."/>
            <person name="Gianfranceschi L."/>
            <person name="Horner D.S."/>
            <person name="Saino N."/>
        </authorList>
    </citation>
    <scope>NUCLEOTIDE SEQUENCE [LARGE SCALE GENOMIC DNA]</scope>
    <source>
        <strain evidence="8">Chelidonia</strain>
        <tissue evidence="8">Blood</tissue>
    </source>
</reference>
<evidence type="ECO:0000256" key="3">
    <source>
        <dbReference type="ARBA" id="ARBA00022525"/>
    </source>
</evidence>
<dbReference type="Proteomes" id="UP000269221">
    <property type="component" value="Unassembled WGS sequence"/>
</dbReference>
<gene>
    <name evidence="8" type="ORF">DUI87_24566</name>
</gene>
<feature type="domain" description="Prokineticin" evidence="7">
    <location>
        <begin position="16"/>
        <end position="77"/>
    </location>
</feature>
<accession>A0A3M0JFD1</accession>
<dbReference type="InterPro" id="IPR023569">
    <property type="entry name" value="Prokineticin_domain"/>
</dbReference>
<comment type="caution">
    <text evidence="8">The sequence shown here is derived from an EMBL/GenBank/DDBJ whole genome shotgun (WGS) entry which is preliminary data.</text>
</comment>
<dbReference type="GO" id="GO:0005576">
    <property type="term" value="C:extracellular region"/>
    <property type="evidence" value="ECO:0007669"/>
    <property type="project" value="UniProtKB-SubCell"/>
</dbReference>
<keyword evidence="3" id="KW-0964">Secreted</keyword>
<dbReference type="OrthoDB" id="6433669at2759"/>
<keyword evidence="5" id="KW-1015">Disulfide bond</keyword>
<dbReference type="SUPFAM" id="SSF57190">
    <property type="entry name" value="Colipase-like"/>
    <property type="match status" value="1"/>
</dbReference>
<evidence type="ECO:0000256" key="1">
    <source>
        <dbReference type="ARBA" id="ARBA00004613"/>
    </source>
</evidence>
<comment type="similarity">
    <text evidence="2">Belongs to the AVIT (prokineticin) family.</text>
</comment>
<organism evidence="8 9">
    <name type="scientific">Hirundo rustica rustica</name>
    <dbReference type="NCBI Taxonomy" id="333673"/>
    <lineage>
        <taxon>Eukaryota</taxon>
        <taxon>Metazoa</taxon>
        <taxon>Chordata</taxon>
        <taxon>Craniata</taxon>
        <taxon>Vertebrata</taxon>
        <taxon>Euteleostomi</taxon>
        <taxon>Archelosauria</taxon>
        <taxon>Archosauria</taxon>
        <taxon>Dinosauria</taxon>
        <taxon>Saurischia</taxon>
        <taxon>Theropoda</taxon>
        <taxon>Coelurosauria</taxon>
        <taxon>Aves</taxon>
        <taxon>Neognathae</taxon>
        <taxon>Neoaves</taxon>
        <taxon>Telluraves</taxon>
        <taxon>Australaves</taxon>
        <taxon>Passeriformes</taxon>
        <taxon>Sylvioidea</taxon>
        <taxon>Hirundinidae</taxon>
        <taxon>Hirundo</taxon>
    </lineage>
</organism>
<comment type="subcellular location">
    <subcellularLocation>
        <location evidence="1">Secreted</location>
    </subcellularLocation>
</comment>
<dbReference type="STRING" id="333673.A0A3M0JFD1"/>
<dbReference type="Pfam" id="PF06607">
    <property type="entry name" value="Prokineticin"/>
    <property type="match status" value="1"/>
</dbReference>